<organism evidence="2 3">
    <name type="scientific">Aphis glycines</name>
    <name type="common">Soybean aphid</name>
    <dbReference type="NCBI Taxonomy" id="307491"/>
    <lineage>
        <taxon>Eukaryota</taxon>
        <taxon>Metazoa</taxon>
        <taxon>Ecdysozoa</taxon>
        <taxon>Arthropoda</taxon>
        <taxon>Hexapoda</taxon>
        <taxon>Insecta</taxon>
        <taxon>Pterygota</taxon>
        <taxon>Neoptera</taxon>
        <taxon>Paraneoptera</taxon>
        <taxon>Hemiptera</taxon>
        <taxon>Sternorrhyncha</taxon>
        <taxon>Aphidomorpha</taxon>
        <taxon>Aphidoidea</taxon>
        <taxon>Aphididae</taxon>
        <taxon>Aphidini</taxon>
        <taxon>Aphis</taxon>
        <taxon>Aphis</taxon>
    </lineage>
</organism>
<protein>
    <recommendedName>
        <fullName evidence="1">Ciliogenesis-associated TTC17-interacting protein N-terminal domain-containing protein</fullName>
    </recommendedName>
</protein>
<dbReference type="AlphaFoldDB" id="A0A6G0TXN5"/>
<name>A0A6G0TXN5_APHGL</name>
<reference evidence="2 3" key="1">
    <citation type="submission" date="2019-08" db="EMBL/GenBank/DDBJ databases">
        <title>The genome of the soybean aphid Biotype 1, its phylome, world population structure and adaptation to the North American continent.</title>
        <authorList>
            <person name="Giordano R."/>
            <person name="Donthu R.K."/>
            <person name="Hernandez A.G."/>
            <person name="Wright C.L."/>
            <person name="Zimin A.V."/>
        </authorList>
    </citation>
    <scope>NUCLEOTIDE SEQUENCE [LARGE SCALE GENOMIC DNA]</scope>
    <source>
        <tissue evidence="2">Whole aphids</tissue>
    </source>
</reference>
<dbReference type="Proteomes" id="UP000475862">
    <property type="component" value="Unassembled WGS sequence"/>
</dbReference>
<evidence type="ECO:0000313" key="3">
    <source>
        <dbReference type="Proteomes" id="UP000475862"/>
    </source>
</evidence>
<dbReference type="CDD" id="cd22973">
    <property type="entry name" value="DD_CATIP"/>
    <property type="match status" value="1"/>
</dbReference>
<evidence type="ECO:0000259" key="1">
    <source>
        <dbReference type="Pfam" id="PF21772"/>
    </source>
</evidence>
<dbReference type="OrthoDB" id="6334211at2759"/>
<dbReference type="Pfam" id="PF21772">
    <property type="entry name" value="CATIP_N"/>
    <property type="match status" value="1"/>
</dbReference>
<sequence>MNIYTIYASDLVSYAKKEEQILNLKNENAEDNYSIPDNEGISKLCFNETLTIWNEKEEEVGEFVGKIRKSHLNTNPSTLMINLNSTNIFEHGKEIGLSVITTTTVNFLSYEEKWSQWQSEDSEMTHKTVLISNKNNDGRVQIYTDLNNSELIDQTKNIKLKQIKNLLTEGMNYAFLRHLAIIGFEGIIKNKKAVTINGTLCKTIYECSLKDNYKINEVSIPVVIIKRILQLGKSFKTPITHMTTILTRLGYILQHSWGKKFDKKLKINKSMRITKDGFVHNDTMLHLKNNWEQDIRFKSMYLDKVSEMKMKYNTYTKNHSDVKDMIIDYVKNILLAKPDDVLQFSIDHFKQF</sequence>
<dbReference type="InterPro" id="IPR047501">
    <property type="entry name" value="DD_CATIP"/>
</dbReference>
<dbReference type="EMBL" id="VYZN01000013">
    <property type="protein sequence ID" value="KAE9540908.1"/>
    <property type="molecule type" value="Genomic_DNA"/>
</dbReference>
<dbReference type="InterPro" id="IPR048777">
    <property type="entry name" value="CATIP_N"/>
</dbReference>
<proteinExistence type="predicted"/>
<evidence type="ECO:0000313" key="2">
    <source>
        <dbReference type="EMBL" id="KAE9540908.1"/>
    </source>
</evidence>
<dbReference type="SUPFAM" id="SSF47391">
    <property type="entry name" value="Dimerization-anchoring domain of cAMP-dependent PK regulatory subunit"/>
    <property type="match status" value="1"/>
</dbReference>
<keyword evidence="3" id="KW-1185">Reference proteome</keyword>
<gene>
    <name evidence="2" type="ORF">AGLY_004153</name>
</gene>
<feature type="domain" description="Ciliogenesis-associated TTC17-interacting protein N-terminal" evidence="1">
    <location>
        <begin position="38"/>
        <end position="235"/>
    </location>
</feature>
<accession>A0A6G0TXN5</accession>
<comment type="caution">
    <text evidence="2">The sequence shown here is derived from an EMBL/GenBank/DDBJ whole genome shotgun (WGS) entry which is preliminary data.</text>
</comment>